<evidence type="ECO:0000313" key="1">
    <source>
        <dbReference type="Proteomes" id="UP001652660"/>
    </source>
</evidence>
<protein>
    <submittedName>
        <fullName evidence="2">Uncharacterized protein</fullName>
    </submittedName>
</protein>
<dbReference type="InterPro" id="IPR029063">
    <property type="entry name" value="SAM-dependent_MTases_sf"/>
</dbReference>
<organism evidence="1 2">
    <name type="scientific">Coffea arabica</name>
    <name type="common">Arabian coffee</name>
    <dbReference type="NCBI Taxonomy" id="13443"/>
    <lineage>
        <taxon>Eukaryota</taxon>
        <taxon>Viridiplantae</taxon>
        <taxon>Streptophyta</taxon>
        <taxon>Embryophyta</taxon>
        <taxon>Tracheophyta</taxon>
        <taxon>Spermatophyta</taxon>
        <taxon>Magnoliopsida</taxon>
        <taxon>eudicotyledons</taxon>
        <taxon>Gunneridae</taxon>
        <taxon>Pentapetalae</taxon>
        <taxon>asterids</taxon>
        <taxon>lamiids</taxon>
        <taxon>Gentianales</taxon>
        <taxon>Rubiaceae</taxon>
        <taxon>Ixoroideae</taxon>
        <taxon>Gardenieae complex</taxon>
        <taxon>Bertiereae - Coffeeae clade</taxon>
        <taxon>Coffeeae</taxon>
        <taxon>Coffea</taxon>
    </lineage>
</organism>
<reference evidence="2" key="2">
    <citation type="submission" date="2025-08" db="UniProtKB">
        <authorList>
            <consortium name="RefSeq"/>
        </authorList>
    </citation>
    <scope>IDENTIFICATION</scope>
    <source>
        <tissue evidence="2">Leaves</tissue>
    </source>
</reference>
<evidence type="ECO:0000313" key="2">
    <source>
        <dbReference type="RefSeq" id="XP_027092568.1"/>
    </source>
</evidence>
<dbReference type="RefSeq" id="XP_027092568.1">
    <property type="nucleotide sequence ID" value="XM_027236767.2"/>
</dbReference>
<reference evidence="1" key="1">
    <citation type="journal article" date="2025" name="Foods">
        <title>Unveiling the Microbial Signatures of Arabica Coffee Cherries: Insights into Ripeness Specific Diversity, Functional Traits, and Implications for Quality and Safety.</title>
        <authorList>
            <consortium name="RefSeq"/>
            <person name="Tenea G.N."/>
            <person name="Cifuentes V."/>
            <person name="Reyes P."/>
            <person name="Cevallos-Vallejos M."/>
        </authorList>
    </citation>
    <scope>NUCLEOTIDE SEQUENCE [LARGE SCALE GENOMIC DNA]</scope>
</reference>
<dbReference type="Pfam" id="PF07279">
    <property type="entry name" value="DUF1442"/>
    <property type="match status" value="1"/>
</dbReference>
<proteinExistence type="predicted"/>
<dbReference type="OrthoDB" id="774871at2759"/>
<dbReference type="Proteomes" id="UP001652660">
    <property type="component" value="Chromosome 10e"/>
</dbReference>
<dbReference type="InterPro" id="IPR009902">
    <property type="entry name" value="DUF1442"/>
</dbReference>
<dbReference type="AlphaFoldDB" id="A0A6P6UPZ8"/>
<name>A0A6P6UPZ8_COFAR</name>
<keyword evidence="1" id="KW-1185">Reference proteome</keyword>
<dbReference type="GeneID" id="113713057"/>
<gene>
    <name evidence="2" type="primary">LOC113713057</name>
</gene>
<dbReference type="PANTHER" id="PTHR33593">
    <property type="entry name" value="DUF1442 FAMILY PROTEIN"/>
    <property type="match status" value="1"/>
</dbReference>
<dbReference type="Gene3D" id="3.40.50.150">
    <property type="entry name" value="Vaccinia Virus protein VP39"/>
    <property type="match status" value="1"/>
</dbReference>
<accession>A0A6P6UPZ8</accession>
<sequence length="224" mass="25150">MMEWCPEHAMNAYLKTLHLRKNYSDRTSTRGSPEFEEPKIMEFLSALAAGNCAKLIVQITTEGVTPVTLALAVAARQIGGKFVCIIPHDHDDEEDINKSICTHHQLNGCDHLKDVIHIVAGNPCEIIKQFKKIDFMVVDSKVGDHLKLLKTADLNSKGSLMVMTNLFINGKKRESLREILKAKDGVYCESVTIPVGEGIELTKIVPSNKHGRKRRTRFHVTYEN</sequence>
<dbReference type="PANTHER" id="PTHR33593:SF16">
    <property type="entry name" value="OS08G0110600 PROTEIN"/>
    <property type="match status" value="1"/>
</dbReference>